<evidence type="ECO:0000256" key="6">
    <source>
        <dbReference type="HAMAP-Rule" id="MF_01400"/>
    </source>
</evidence>
<evidence type="ECO:0000256" key="2">
    <source>
        <dbReference type="ARBA" id="ARBA00022723"/>
    </source>
</evidence>
<evidence type="ECO:0000313" key="9">
    <source>
        <dbReference type="Proteomes" id="UP000217141"/>
    </source>
</evidence>
<dbReference type="HAMAP" id="MF_01400">
    <property type="entry name" value="MsrB"/>
    <property type="match status" value="1"/>
</dbReference>
<dbReference type="RefSeq" id="WP_026002397.1">
    <property type="nucleotide sequence ID" value="NZ_CP022745.1"/>
</dbReference>
<dbReference type="EMBL" id="CP022745">
    <property type="protein sequence ID" value="ASY45663.1"/>
    <property type="molecule type" value="Genomic_DNA"/>
</dbReference>
<feature type="binding site" evidence="6">
    <location>
        <position position="96"/>
    </location>
    <ligand>
        <name>Zn(2+)</name>
        <dbReference type="ChEBI" id="CHEBI:29105"/>
    </ligand>
</feature>
<feature type="binding site" evidence="6">
    <location>
        <position position="50"/>
    </location>
    <ligand>
        <name>Zn(2+)</name>
        <dbReference type="ChEBI" id="CHEBI:29105"/>
    </ligand>
</feature>
<dbReference type="GO" id="GO:0006979">
    <property type="term" value="P:response to oxidative stress"/>
    <property type="evidence" value="ECO:0007669"/>
    <property type="project" value="InterPro"/>
</dbReference>
<dbReference type="KEGG" id="shyd:CJD35_05815"/>
<reference evidence="8 9" key="1">
    <citation type="submission" date="2017-08" db="EMBL/GenBank/DDBJ databases">
        <title>Whole Genome Sequence of Sphingobium hydrophobicum C1: Insights into Adaption to the Electronic-waste Contaminated Sediment.</title>
        <authorList>
            <person name="Song D."/>
            <person name="Chen X."/>
            <person name="Xu M."/>
        </authorList>
    </citation>
    <scope>NUCLEOTIDE SEQUENCE [LARGE SCALE GENOMIC DNA]</scope>
    <source>
        <strain evidence="8 9">C1</strain>
    </source>
</reference>
<feature type="binding site" evidence="6">
    <location>
        <position position="99"/>
    </location>
    <ligand>
        <name>Zn(2+)</name>
        <dbReference type="ChEBI" id="CHEBI:29105"/>
    </ligand>
</feature>
<dbReference type="Proteomes" id="UP000217141">
    <property type="component" value="Chromosome I"/>
</dbReference>
<dbReference type="InterPro" id="IPR002579">
    <property type="entry name" value="Met_Sox_Rdtase_MsrB_dom"/>
</dbReference>
<evidence type="ECO:0000259" key="7">
    <source>
        <dbReference type="PROSITE" id="PS51790"/>
    </source>
</evidence>
<organism evidence="8 9">
    <name type="scientific">Sphingobium xenophagum</name>
    <dbReference type="NCBI Taxonomy" id="121428"/>
    <lineage>
        <taxon>Bacteria</taxon>
        <taxon>Pseudomonadati</taxon>
        <taxon>Pseudomonadota</taxon>
        <taxon>Alphaproteobacteria</taxon>
        <taxon>Sphingomonadales</taxon>
        <taxon>Sphingomonadaceae</taxon>
        <taxon>Sphingobium</taxon>
    </lineage>
</organism>
<evidence type="ECO:0000256" key="1">
    <source>
        <dbReference type="ARBA" id="ARBA00007174"/>
    </source>
</evidence>
<dbReference type="GO" id="GO:0005737">
    <property type="term" value="C:cytoplasm"/>
    <property type="evidence" value="ECO:0007669"/>
    <property type="project" value="TreeGrafter"/>
</dbReference>
<accession>A0A249MWB2</accession>
<feature type="binding site" evidence="6">
    <location>
        <position position="47"/>
    </location>
    <ligand>
        <name>Zn(2+)</name>
        <dbReference type="ChEBI" id="CHEBI:29105"/>
    </ligand>
</feature>
<dbReference type="GO" id="GO:0030091">
    <property type="term" value="P:protein repair"/>
    <property type="evidence" value="ECO:0007669"/>
    <property type="project" value="InterPro"/>
</dbReference>
<comment type="catalytic activity">
    <reaction evidence="5 6">
        <text>L-methionyl-[protein] + [thioredoxin]-disulfide + H2O = L-methionyl-(R)-S-oxide-[protein] + [thioredoxin]-dithiol</text>
        <dbReference type="Rhea" id="RHEA:24164"/>
        <dbReference type="Rhea" id="RHEA-COMP:10698"/>
        <dbReference type="Rhea" id="RHEA-COMP:10700"/>
        <dbReference type="Rhea" id="RHEA-COMP:12313"/>
        <dbReference type="Rhea" id="RHEA-COMP:12314"/>
        <dbReference type="ChEBI" id="CHEBI:15377"/>
        <dbReference type="ChEBI" id="CHEBI:16044"/>
        <dbReference type="ChEBI" id="CHEBI:29950"/>
        <dbReference type="ChEBI" id="CHEBI:45764"/>
        <dbReference type="ChEBI" id="CHEBI:50058"/>
        <dbReference type="EC" id="1.8.4.12"/>
    </reaction>
</comment>
<keyword evidence="3 6" id="KW-0862">Zinc</keyword>
<proteinExistence type="inferred from homology"/>
<keyword evidence="4 6" id="KW-0560">Oxidoreductase</keyword>
<dbReference type="AlphaFoldDB" id="A0A249MWB2"/>
<dbReference type="NCBIfam" id="TIGR00357">
    <property type="entry name" value="peptide-methionine (R)-S-oxide reductase MsrB"/>
    <property type="match status" value="1"/>
</dbReference>
<dbReference type="PANTHER" id="PTHR10173:SF52">
    <property type="entry name" value="METHIONINE-R-SULFOXIDE REDUCTASE B1"/>
    <property type="match status" value="1"/>
</dbReference>
<dbReference type="Pfam" id="PF01641">
    <property type="entry name" value="SelR"/>
    <property type="match status" value="1"/>
</dbReference>
<dbReference type="PROSITE" id="PS51790">
    <property type="entry name" value="MSRB"/>
    <property type="match status" value="1"/>
</dbReference>
<gene>
    <name evidence="6 8" type="primary">msrB</name>
    <name evidence="8" type="ORF">CJD35_05815</name>
</gene>
<evidence type="ECO:0000256" key="3">
    <source>
        <dbReference type="ARBA" id="ARBA00022833"/>
    </source>
</evidence>
<comment type="similarity">
    <text evidence="1 6">Belongs to the MsrB Met sulfoxide reductase family.</text>
</comment>
<dbReference type="GO" id="GO:0008270">
    <property type="term" value="F:zinc ion binding"/>
    <property type="evidence" value="ECO:0007669"/>
    <property type="project" value="UniProtKB-UniRule"/>
</dbReference>
<evidence type="ECO:0000256" key="5">
    <source>
        <dbReference type="ARBA" id="ARBA00048488"/>
    </source>
</evidence>
<dbReference type="Gene3D" id="2.170.150.20">
    <property type="entry name" value="Peptide methionine sulfoxide reductase"/>
    <property type="match status" value="1"/>
</dbReference>
<dbReference type="InterPro" id="IPR028427">
    <property type="entry name" value="Met_Sox_Rdtase_MsrB"/>
</dbReference>
<protein>
    <recommendedName>
        <fullName evidence="6">Peptide methionine sulfoxide reductase MsrB</fullName>
        <ecNumber evidence="6">1.8.4.12</ecNumber>
    </recommendedName>
    <alternativeName>
        <fullName evidence="6">Peptide-methionine (R)-S-oxide reductase</fullName>
    </alternativeName>
</protein>
<dbReference type="EC" id="1.8.4.12" evidence="6"/>
<evidence type="ECO:0000256" key="4">
    <source>
        <dbReference type="ARBA" id="ARBA00023002"/>
    </source>
</evidence>
<dbReference type="GO" id="GO:0033743">
    <property type="term" value="F:peptide-methionine (R)-S-oxide reductase activity"/>
    <property type="evidence" value="ECO:0007669"/>
    <property type="project" value="UniProtKB-UniRule"/>
</dbReference>
<keyword evidence="2 6" id="KW-0479">Metal-binding</keyword>
<dbReference type="SUPFAM" id="SSF51316">
    <property type="entry name" value="Mss4-like"/>
    <property type="match status" value="1"/>
</dbReference>
<dbReference type="FunFam" id="2.170.150.20:FF:000001">
    <property type="entry name" value="Peptide methionine sulfoxide reductase MsrB"/>
    <property type="match status" value="1"/>
</dbReference>
<dbReference type="InterPro" id="IPR011057">
    <property type="entry name" value="Mss4-like_sf"/>
</dbReference>
<dbReference type="PANTHER" id="PTHR10173">
    <property type="entry name" value="METHIONINE SULFOXIDE REDUCTASE"/>
    <property type="match status" value="1"/>
</dbReference>
<comment type="cofactor">
    <cofactor evidence="6">
        <name>Zn(2+)</name>
        <dbReference type="ChEBI" id="CHEBI:29105"/>
    </cofactor>
    <text evidence="6">Binds 1 zinc ion per subunit. The zinc ion is important for the structural integrity of the protein.</text>
</comment>
<name>A0A249MWB2_SPHXE</name>
<sequence length="134" mass="14793">MDKINLTDAEWRERLSPDRYHVLREGGTERAFTGKLNSNKADGVYYCAGCGAELFDAEEKYDSGSGWPSFTAPVDIDAVEEIRDTSHGMIRTEVRCAKCEGHLGHVFPDGPGVNGLRYCMNSASLDFKPRDGDA</sequence>
<feature type="domain" description="MsrB" evidence="7">
    <location>
        <begin position="8"/>
        <end position="130"/>
    </location>
</feature>
<feature type="active site" description="Nucleophile" evidence="6">
    <location>
        <position position="119"/>
    </location>
</feature>
<evidence type="ECO:0000313" key="8">
    <source>
        <dbReference type="EMBL" id="ASY45663.1"/>
    </source>
</evidence>